<dbReference type="Gene3D" id="3.50.40.10">
    <property type="entry name" value="Phenylalanyl-trna Synthetase, Chain B, domain 3"/>
    <property type="match status" value="1"/>
</dbReference>
<comment type="caution">
    <text evidence="2">The sequence shown here is derived from an EMBL/GenBank/DDBJ whole genome shotgun (WGS) entry which is preliminary data.</text>
</comment>
<reference evidence="2 3" key="1">
    <citation type="submission" date="2024-02" db="EMBL/GenBank/DDBJ databases">
        <title>Genome analysis and characterization of Microbaculum marinisediminis sp. nov., isolated from marine sediment.</title>
        <authorList>
            <person name="Du Z.-J."/>
            <person name="Ye Y.-Q."/>
            <person name="Zhang Z.-R."/>
            <person name="Yuan S.-M."/>
            <person name="Zhang X.-Y."/>
        </authorList>
    </citation>
    <scope>NUCLEOTIDE SEQUENCE [LARGE SCALE GENOMIC DNA]</scope>
    <source>
        <strain evidence="2 3">SDUM1044001</strain>
    </source>
</reference>
<sequence length="235" mass="25560">MRIDISDIAADFPDFCVAVVVAGGLSIPETRPASLHDLIGEREADVMRRWAGMELSAIPGIAAWRRAYRAFGIRKTSYRSSVERLVKNALAGRPLPPINGFVDSYNAVSLSHVLPLGADDLDKVVGDVAFRYSRPGDTFLDMASGQETNDPPKPGEVVYSDAAKVLCRRWNWRQDQRSLVSPGTRRAIVTVQANGWGDLDAAVTDLVHLIEVSCGGRATVTRASATQPSVDLRMP</sequence>
<keyword evidence="3" id="KW-1185">Reference proteome</keyword>
<dbReference type="GO" id="GO:0003723">
    <property type="term" value="F:RNA binding"/>
    <property type="evidence" value="ECO:0007669"/>
    <property type="project" value="InterPro"/>
</dbReference>
<dbReference type="SUPFAM" id="SSF56037">
    <property type="entry name" value="PheT/TilS domain"/>
    <property type="match status" value="1"/>
</dbReference>
<evidence type="ECO:0000313" key="3">
    <source>
        <dbReference type="Proteomes" id="UP001378188"/>
    </source>
</evidence>
<dbReference type="Proteomes" id="UP001378188">
    <property type="component" value="Unassembled WGS sequence"/>
</dbReference>
<dbReference type="GO" id="GO:0004826">
    <property type="term" value="F:phenylalanine-tRNA ligase activity"/>
    <property type="evidence" value="ECO:0007669"/>
    <property type="project" value="InterPro"/>
</dbReference>
<feature type="domain" description="B3/B4 tRNA-binding" evidence="1">
    <location>
        <begin position="62"/>
        <end position="215"/>
    </location>
</feature>
<dbReference type="InterPro" id="IPR005146">
    <property type="entry name" value="B3/B4_tRNA-bd"/>
</dbReference>
<dbReference type="RefSeq" id="WP_340329594.1">
    <property type="nucleotide sequence ID" value="NZ_JAZHOF010000004.1"/>
</dbReference>
<dbReference type="PANTHER" id="PTHR39209">
    <property type="match status" value="1"/>
</dbReference>
<dbReference type="SMART" id="SM00873">
    <property type="entry name" value="B3_4"/>
    <property type="match status" value="1"/>
</dbReference>
<evidence type="ECO:0000313" key="2">
    <source>
        <dbReference type="EMBL" id="MEJ8571893.1"/>
    </source>
</evidence>
<keyword evidence="2" id="KW-0436">Ligase</keyword>
<dbReference type="Pfam" id="PF03483">
    <property type="entry name" value="B3_4"/>
    <property type="match status" value="1"/>
</dbReference>
<organism evidence="2 3">
    <name type="scientific">Microbaculum marinum</name>
    <dbReference type="NCBI Taxonomy" id="1764581"/>
    <lineage>
        <taxon>Bacteria</taxon>
        <taxon>Pseudomonadati</taxon>
        <taxon>Pseudomonadota</taxon>
        <taxon>Alphaproteobacteria</taxon>
        <taxon>Hyphomicrobiales</taxon>
        <taxon>Tepidamorphaceae</taxon>
        <taxon>Microbaculum</taxon>
    </lineage>
</organism>
<dbReference type="InterPro" id="IPR020825">
    <property type="entry name" value="Phe-tRNA_synthase-like_B3/B4"/>
</dbReference>
<protein>
    <submittedName>
        <fullName evidence="2">Phenylalanine--tRNA ligase beta subunit-related protein</fullName>
    </submittedName>
</protein>
<name>A0AAW9RV39_9HYPH</name>
<dbReference type="EMBL" id="JAZHOF010000004">
    <property type="protein sequence ID" value="MEJ8571893.1"/>
    <property type="molecule type" value="Genomic_DNA"/>
</dbReference>
<dbReference type="AlphaFoldDB" id="A0AAW9RV39"/>
<evidence type="ECO:0000259" key="1">
    <source>
        <dbReference type="SMART" id="SM00873"/>
    </source>
</evidence>
<proteinExistence type="predicted"/>
<dbReference type="PANTHER" id="PTHR39209:SF2">
    <property type="entry name" value="CYTOPLASMIC PROTEIN"/>
    <property type="match status" value="1"/>
</dbReference>
<gene>
    <name evidence="2" type="ORF">V3328_10445</name>
</gene>
<accession>A0AAW9RV39</accession>